<dbReference type="InterPro" id="IPR029063">
    <property type="entry name" value="SAM-dependent_MTases_sf"/>
</dbReference>
<organism evidence="1 2">
    <name type="scientific">Candidatus Kerfeldbacteria bacterium CG08_land_8_20_14_0_20_40_16</name>
    <dbReference type="NCBI Taxonomy" id="2014244"/>
    <lineage>
        <taxon>Bacteria</taxon>
        <taxon>Candidatus Kerfeldiibacteriota</taxon>
    </lineage>
</organism>
<sequence length="262" mass="31074">MRYVNKAIRLILTKFERFYYRIGNRKKCYVCQRTFRRFTKYQGGFIKMPKIVEMLKIIGSDPDNFGCAYCSAYDRERHLFMYFDKLDLWNKMKGAKILHFSPENNLAKKITSQNPEEYVKANFNPRDESIKKIDLTDVPYSDSTFDFLIANHILEHIPEYKLAMREIFRVLKNGGAAILQTPFSKLIETNFEVKNIDSNATRTFLYGQFDHLRVFSERHFFQDLKDAGFELQIKKNSELFTEQDCIYYGVNSNEDLIMVIKN</sequence>
<name>A0A2H0YVW9_9BACT</name>
<dbReference type="AlphaFoldDB" id="A0A2H0YVW9"/>
<keyword evidence="1" id="KW-0489">Methyltransferase</keyword>
<keyword evidence="1" id="KW-0808">Transferase</keyword>
<dbReference type="CDD" id="cd02440">
    <property type="entry name" value="AdoMet_MTases"/>
    <property type="match status" value="1"/>
</dbReference>
<accession>A0A2H0YVW9</accession>
<evidence type="ECO:0000313" key="1">
    <source>
        <dbReference type="EMBL" id="PIS42576.1"/>
    </source>
</evidence>
<protein>
    <submittedName>
        <fullName evidence="1">SAM-dependent methyltransferase</fullName>
    </submittedName>
</protein>
<proteinExistence type="predicted"/>
<dbReference type="GO" id="GO:0032259">
    <property type="term" value="P:methylation"/>
    <property type="evidence" value="ECO:0007669"/>
    <property type="project" value="UniProtKB-KW"/>
</dbReference>
<comment type="caution">
    <text evidence="1">The sequence shown here is derived from an EMBL/GenBank/DDBJ whole genome shotgun (WGS) entry which is preliminary data.</text>
</comment>
<dbReference type="SUPFAM" id="SSF53335">
    <property type="entry name" value="S-adenosyl-L-methionine-dependent methyltransferases"/>
    <property type="match status" value="1"/>
</dbReference>
<dbReference type="Pfam" id="PF13489">
    <property type="entry name" value="Methyltransf_23"/>
    <property type="match status" value="1"/>
</dbReference>
<reference evidence="1 2" key="1">
    <citation type="submission" date="2017-09" db="EMBL/GenBank/DDBJ databases">
        <title>Depth-based differentiation of microbial function through sediment-hosted aquifers and enrichment of novel symbionts in the deep terrestrial subsurface.</title>
        <authorList>
            <person name="Probst A.J."/>
            <person name="Ladd B."/>
            <person name="Jarett J.K."/>
            <person name="Geller-Mcgrath D.E."/>
            <person name="Sieber C.M."/>
            <person name="Emerson J.B."/>
            <person name="Anantharaman K."/>
            <person name="Thomas B.C."/>
            <person name="Malmstrom R."/>
            <person name="Stieglmeier M."/>
            <person name="Klingl A."/>
            <person name="Woyke T."/>
            <person name="Ryan C.M."/>
            <person name="Banfield J.F."/>
        </authorList>
    </citation>
    <scope>NUCLEOTIDE SEQUENCE [LARGE SCALE GENOMIC DNA]</scope>
    <source>
        <strain evidence="1">CG08_land_8_20_14_0_20_40_16</strain>
    </source>
</reference>
<gene>
    <name evidence="1" type="ORF">COT24_02800</name>
</gene>
<dbReference type="EMBL" id="PEXU01000034">
    <property type="protein sequence ID" value="PIS42576.1"/>
    <property type="molecule type" value="Genomic_DNA"/>
</dbReference>
<dbReference type="GO" id="GO:0008168">
    <property type="term" value="F:methyltransferase activity"/>
    <property type="evidence" value="ECO:0007669"/>
    <property type="project" value="UniProtKB-KW"/>
</dbReference>
<dbReference type="Proteomes" id="UP000231542">
    <property type="component" value="Unassembled WGS sequence"/>
</dbReference>
<dbReference type="Gene3D" id="3.40.50.150">
    <property type="entry name" value="Vaccinia Virus protein VP39"/>
    <property type="match status" value="1"/>
</dbReference>
<evidence type="ECO:0000313" key="2">
    <source>
        <dbReference type="Proteomes" id="UP000231542"/>
    </source>
</evidence>